<dbReference type="Pfam" id="PF00482">
    <property type="entry name" value="T2SSF"/>
    <property type="match status" value="1"/>
</dbReference>
<evidence type="ECO:0000313" key="6">
    <source>
        <dbReference type="EMBL" id="KGX08667.1"/>
    </source>
</evidence>
<dbReference type="GeneID" id="93060186"/>
<keyword evidence="2" id="KW-1003">Cell membrane</keyword>
<evidence type="ECO:0000313" key="7">
    <source>
        <dbReference type="Proteomes" id="UP000030475"/>
    </source>
</evidence>
<dbReference type="AlphaFoldDB" id="A0A069B175"/>
<reference evidence="6 7" key="1">
    <citation type="submission" date="2014-08" db="EMBL/GenBank/DDBJ databases">
        <authorList>
            <person name="Bunnell A."/>
            <person name="Chain P.S."/>
            <person name="Chertkov O."/>
            <person name="Currie B.J."/>
            <person name="Daligault H.E."/>
            <person name="Davenport K.W."/>
            <person name="Davis C."/>
            <person name="Gleasner C.D."/>
            <person name="Johnson S.L."/>
            <person name="Kaestli M."/>
            <person name="Koren S."/>
            <person name="Kunde Y.A."/>
            <person name="Mayo M."/>
            <person name="McMurry K.K."/>
            <person name="Price E.P."/>
            <person name="Reitenga K.G."/>
            <person name="Robison R."/>
            <person name="Rosovitz M.J."/>
            <person name="Sarovich D.S."/>
            <person name="Teshima H."/>
        </authorList>
    </citation>
    <scope>NUCLEOTIDE SEQUENCE [LARGE SCALE GENOMIC DNA]</scope>
    <source>
        <strain evidence="6 7">MSHR44</strain>
    </source>
</reference>
<dbReference type="InterPro" id="IPR042094">
    <property type="entry name" value="T2SS_GspF_sf"/>
</dbReference>
<keyword evidence="5" id="KW-0472">Membrane</keyword>
<dbReference type="OrthoDB" id="597333at2"/>
<evidence type="ECO:0000256" key="2">
    <source>
        <dbReference type="ARBA" id="ARBA00022475"/>
    </source>
</evidence>
<dbReference type="PANTHER" id="PTHR35007">
    <property type="entry name" value="INTEGRAL MEMBRANE PROTEIN-RELATED"/>
    <property type="match status" value="1"/>
</dbReference>
<accession>A0A069B175</accession>
<dbReference type="OMA" id="TIESMWH"/>
<dbReference type="PANTHER" id="PTHR35007:SF1">
    <property type="entry name" value="PILUS ASSEMBLY PROTEIN"/>
    <property type="match status" value="1"/>
</dbReference>
<evidence type="ECO:0000256" key="5">
    <source>
        <dbReference type="ARBA" id="ARBA00023136"/>
    </source>
</evidence>
<comment type="subcellular location">
    <subcellularLocation>
        <location evidence="1">Cell membrane</location>
        <topology evidence="1">Multi-pass membrane protein</topology>
    </subcellularLocation>
</comment>
<dbReference type="Proteomes" id="UP000030475">
    <property type="component" value="Unassembled WGS sequence"/>
</dbReference>
<dbReference type="RefSeq" id="WP_004526913.1">
    <property type="nucleotide sequence ID" value="NZ_AP028071.1"/>
</dbReference>
<evidence type="ECO:0000256" key="3">
    <source>
        <dbReference type="ARBA" id="ARBA00022692"/>
    </source>
</evidence>
<organism evidence="6 7">
    <name type="scientific">Burkholderia pseudomallei</name>
    <name type="common">Pseudomonas pseudomallei</name>
    <dbReference type="NCBI Taxonomy" id="28450"/>
    <lineage>
        <taxon>Bacteria</taxon>
        <taxon>Pseudomonadati</taxon>
        <taxon>Pseudomonadota</taxon>
        <taxon>Betaproteobacteria</taxon>
        <taxon>Burkholderiales</taxon>
        <taxon>Burkholderiaceae</taxon>
        <taxon>Burkholderia</taxon>
        <taxon>pseudomallei group</taxon>
    </lineage>
</organism>
<dbReference type="Gene3D" id="1.20.81.30">
    <property type="entry name" value="Type II secretion system (T2SS), domain F"/>
    <property type="match status" value="1"/>
</dbReference>
<dbReference type="GO" id="GO:0005886">
    <property type="term" value="C:plasma membrane"/>
    <property type="evidence" value="ECO:0007669"/>
    <property type="project" value="UniProtKB-SubCell"/>
</dbReference>
<dbReference type="KEGG" id="but:X994_985"/>
<dbReference type="EMBL" id="JQIM01000010">
    <property type="protein sequence ID" value="KGX08667.1"/>
    <property type="molecule type" value="Genomic_DNA"/>
</dbReference>
<gene>
    <name evidence="6" type="ORF">Y036_271</name>
</gene>
<evidence type="ECO:0000256" key="4">
    <source>
        <dbReference type="ARBA" id="ARBA00022989"/>
    </source>
</evidence>
<keyword evidence="3" id="KW-0812">Transmembrane</keyword>
<evidence type="ECO:0000256" key="1">
    <source>
        <dbReference type="ARBA" id="ARBA00004651"/>
    </source>
</evidence>
<proteinExistence type="predicted"/>
<comment type="caution">
    <text evidence="6">The sequence shown here is derived from an EMBL/GenBank/DDBJ whole genome shotgun (WGS) entry which is preliminary data.</text>
</comment>
<keyword evidence="4" id="KW-1133">Transmembrane helix</keyword>
<dbReference type="InterPro" id="IPR018076">
    <property type="entry name" value="T2SS_GspF_dom"/>
</dbReference>
<sequence>MSAADVVAVGAFFAIVVAGFIVRALRDLARRRPAARVRSRVEALREPRAAARPAAPARASRVGLQLFTRTHGEGEGGALRAWLRARGEHVRTAAGGGGVRAIAFASALAALAGFVGASFAGFAPWLRLALAAALAAGAARAVYRILIGRFKQRFLSVFPDALDLIIRAVRAGIPVAQAIGTAGRESEEPVRATFRAMGDALRVGADLKDVLEQQAERLQLADFSFFGVCLVLQRETGGNLTETLENLSGIIRTRRDIRMKTRALTAEGRIASKIIAAVPFAIAGFLFVVNRPYVNLLFHTRAGHKMLILAAVLLTVGLAMIRKIANLDTSR</sequence>
<protein>
    <submittedName>
        <fullName evidence="6">Type II secretion system (T2SS), F family protein</fullName>
    </submittedName>
</protein>
<name>A0A069B175_BURPE</name>